<dbReference type="RefSeq" id="WP_217649802.1">
    <property type="nucleotide sequence ID" value="NZ_FOZX01000009.1"/>
</dbReference>
<dbReference type="EMBL" id="FOZX01000009">
    <property type="protein sequence ID" value="SFS96327.1"/>
    <property type="molecule type" value="Genomic_DNA"/>
</dbReference>
<proteinExistence type="predicted"/>
<accession>A0A1I6U4Y8</accession>
<organism evidence="4 5">
    <name type="scientific">Saccharopolyspora flava</name>
    <dbReference type="NCBI Taxonomy" id="95161"/>
    <lineage>
        <taxon>Bacteria</taxon>
        <taxon>Bacillati</taxon>
        <taxon>Actinomycetota</taxon>
        <taxon>Actinomycetes</taxon>
        <taxon>Pseudonocardiales</taxon>
        <taxon>Pseudonocardiaceae</taxon>
        <taxon>Saccharopolyspora</taxon>
    </lineage>
</organism>
<dbReference type="Proteomes" id="UP000198852">
    <property type="component" value="Unassembled WGS sequence"/>
</dbReference>
<dbReference type="InterPro" id="IPR016181">
    <property type="entry name" value="Acyl_CoA_acyltransferase"/>
</dbReference>
<keyword evidence="2" id="KW-0012">Acyltransferase</keyword>
<reference evidence="5" key="1">
    <citation type="submission" date="2016-10" db="EMBL/GenBank/DDBJ databases">
        <authorList>
            <person name="Varghese N."/>
            <person name="Submissions S."/>
        </authorList>
    </citation>
    <scope>NUCLEOTIDE SEQUENCE [LARGE SCALE GENOMIC DNA]</scope>
    <source>
        <strain evidence="5">DSM 44771</strain>
    </source>
</reference>
<dbReference type="PROSITE" id="PS51186">
    <property type="entry name" value="GNAT"/>
    <property type="match status" value="1"/>
</dbReference>
<evidence type="ECO:0000313" key="4">
    <source>
        <dbReference type="EMBL" id="SFS96327.1"/>
    </source>
</evidence>
<name>A0A1I6U4Y8_9PSEU</name>
<dbReference type="Gene3D" id="3.40.630.30">
    <property type="match status" value="1"/>
</dbReference>
<sequence>MIRLARESDLPAMREIERAAGAPFAEIGMDLVAEDEPPSPGALREFLAAGRAWVHVVEDAPVAYLIADVVDGCAHVEQVSVHPDHAGQRIGFGLIEHLAGWARDRGLPALTLTTFTEVPWNGPYYRRCGFRYLADDELTPGLRDIRAAEAVAGLDAWPRACMRREL</sequence>
<evidence type="ECO:0000256" key="2">
    <source>
        <dbReference type="ARBA" id="ARBA00023315"/>
    </source>
</evidence>
<protein>
    <submittedName>
        <fullName evidence="4">N-acetylglutamate synthase, GNAT family</fullName>
    </submittedName>
</protein>
<feature type="domain" description="N-acetyltransferase" evidence="3">
    <location>
        <begin position="1"/>
        <end position="149"/>
    </location>
</feature>
<keyword evidence="5" id="KW-1185">Reference proteome</keyword>
<dbReference type="SUPFAM" id="SSF55729">
    <property type="entry name" value="Acyl-CoA N-acyltransferases (Nat)"/>
    <property type="match status" value="1"/>
</dbReference>
<keyword evidence="1" id="KW-0808">Transferase</keyword>
<evidence type="ECO:0000313" key="5">
    <source>
        <dbReference type="Proteomes" id="UP000198852"/>
    </source>
</evidence>
<dbReference type="PANTHER" id="PTHR43800">
    <property type="entry name" value="PEPTIDYL-LYSINE N-ACETYLTRANSFERASE YJAB"/>
    <property type="match status" value="1"/>
</dbReference>
<dbReference type="AlphaFoldDB" id="A0A1I6U4Y8"/>
<dbReference type="CDD" id="cd04301">
    <property type="entry name" value="NAT_SF"/>
    <property type="match status" value="1"/>
</dbReference>
<dbReference type="GO" id="GO:0016747">
    <property type="term" value="F:acyltransferase activity, transferring groups other than amino-acyl groups"/>
    <property type="evidence" value="ECO:0007669"/>
    <property type="project" value="InterPro"/>
</dbReference>
<evidence type="ECO:0000259" key="3">
    <source>
        <dbReference type="PROSITE" id="PS51186"/>
    </source>
</evidence>
<dbReference type="PANTHER" id="PTHR43800:SF1">
    <property type="entry name" value="PEPTIDYL-LYSINE N-ACETYLTRANSFERASE YJAB"/>
    <property type="match status" value="1"/>
</dbReference>
<dbReference type="Pfam" id="PF00583">
    <property type="entry name" value="Acetyltransf_1"/>
    <property type="match status" value="1"/>
</dbReference>
<dbReference type="InterPro" id="IPR000182">
    <property type="entry name" value="GNAT_dom"/>
</dbReference>
<dbReference type="STRING" id="95161.SAMN05660874_04573"/>
<evidence type="ECO:0000256" key="1">
    <source>
        <dbReference type="ARBA" id="ARBA00022679"/>
    </source>
</evidence>
<gene>
    <name evidence="4" type="ORF">SAMN05660874_04573</name>
</gene>